<dbReference type="EMBL" id="UYSG01010881">
    <property type="protein sequence ID" value="VDL59152.1"/>
    <property type="molecule type" value="Genomic_DNA"/>
</dbReference>
<sequence length="103" mass="11147">MTLFENAGPYCNNVEVYWGHIDRIDGIGQATHVVRSTSAVSRRRSLCVMIGACLDIYVQIDKQTAGPPVDTVVETLSSVNHFHSPGVDCLADATPISLFATPK</sequence>
<protein>
    <submittedName>
        <fullName evidence="3">DDE Tnp4 domain-containing protein</fullName>
    </submittedName>
</protein>
<reference evidence="1 2" key="2">
    <citation type="submission" date="2018-11" db="EMBL/GenBank/DDBJ databases">
        <authorList>
            <consortium name="Pathogen Informatics"/>
        </authorList>
    </citation>
    <scope>NUCLEOTIDE SEQUENCE [LARGE SCALE GENOMIC DNA]</scope>
</reference>
<organism evidence="3">
    <name type="scientific">Hymenolepis diminuta</name>
    <name type="common">Rat tapeworm</name>
    <dbReference type="NCBI Taxonomy" id="6216"/>
    <lineage>
        <taxon>Eukaryota</taxon>
        <taxon>Metazoa</taxon>
        <taxon>Spiralia</taxon>
        <taxon>Lophotrochozoa</taxon>
        <taxon>Platyhelminthes</taxon>
        <taxon>Cestoda</taxon>
        <taxon>Eucestoda</taxon>
        <taxon>Cyclophyllidea</taxon>
        <taxon>Hymenolepididae</taxon>
        <taxon>Hymenolepis</taxon>
    </lineage>
</organism>
<evidence type="ECO:0000313" key="3">
    <source>
        <dbReference type="WBParaSite" id="HDID_0000683601-mRNA-1"/>
    </source>
</evidence>
<gene>
    <name evidence="1" type="ORF">HDID_LOCUS6834</name>
</gene>
<dbReference type="Proteomes" id="UP000274504">
    <property type="component" value="Unassembled WGS sequence"/>
</dbReference>
<name>A0A0R3SPF2_HYMDI</name>
<reference evidence="3" key="1">
    <citation type="submission" date="2017-02" db="UniProtKB">
        <authorList>
            <consortium name="WormBaseParasite"/>
        </authorList>
    </citation>
    <scope>IDENTIFICATION</scope>
</reference>
<evidence type="ECO:0000313" key="1">
    <source>
        <dbReference type="EMBL" id="VDL59152.1"/>
    </source>
</evidence>
<proteinExistence type="predicted"/>
<accession>A0A0R3SPF2</accession>
<evidence type="ECO:0000313" key="2">
    <source>
        <dbReference type="Proteomes" id="UP000274504"/>
    </source>
</evidence>
<dbReference type="WBParaSite" id="HDID_0000683601-mRNA-1">
    <property type="protein sequence ID" value="HDID_0000683601-mRNA-1"/>
    <property type="gene ID" value="HDID_0000683601"/>
</dbReference>
<dbReference type="AlphaFoldDB" id="A0A0R3SPF2"/>